<dbReference type="PANTHER" id="PTHR31348">
    <property type="entry name" value="EID1-LIKE F-BOX PROTEIN 2-RELATED"/>
    <property type="match status" value="1"/>
</dbReference>
<dbReference type="InterPro" id="IPR040267">
    <property type="entry name" value="EID1-like"/>
</dbReference>
<name>A0A8T2TSK7_CERRI</name>
<protein>
    <recommendedName>
        <fullName evidence="3">EID1-like F-box protein 2</fullName>
    </recommendedName>
</protein>
<evidence type="ECO:0000313" key="1">
    <source>
        <dbReference type="EMBL" id="KAH7425398.1"/>
    </source>
</evidence>
<keyword evidence="2" id="KW-1185">Reference proteome</keyword>
<comment type="caution">
    <text evidence="1">The sequence shown here is derived from an EMBL/GenBank/DDBJ whole genome shotgun (WGS) entry which is preliminary data.</text>
</comment>
<dbReference type="EMBL" id="CM035416">
    <property type="protein sequence ID" value="KAH7425398.1"/>
    <property type="molecule type" value="Genomic_DNA"/>
</dbReference>
<dbReference type="OrthoDB" id="1881056at2759"/>
<gene>
    <name evidence="1" type="ORF">KP509_11G052200</name>
</gene>
<dbReference type="AlphaFoldDB" id="A0A8T2TSK7"/>
<accession>A0A8T2TSK7</accession>
<reference evidence="1" key="1">
    <citation type="submission" date="2021-08" db="EMBL/GenBank/DDBJ databases">
        <title>WGS assembly of Ceratopteris richardii.</title>
        <authorList>
            <person name="Marchant D.B."/>
            <person name="Chen G."/>
            <person name="Jenkins J."/>
            <person name="Shu S."/>
            <person name="Leebens-Mack J."/>
            <person name="Grimwood J."/>
            <person name="Schmutz J."/>
            <person name="Soltis P."/>
            <person name="Soltis D."/>
            <person name="Chen Z.-H."/>
        </authorList>
    </citation>
    <scope>NUCLEOTIDE SEQUENCE</scope>
    <source>
        <strain evidence="1">Whitten #5841</strain>
        <tissue evidence="1">Leaf</tissue>
    </source>
</reference>
<proteinExistence type="predicted"/>
<dbReference type="PANTHER" id="PTHR31348:SF2">
    <property type="entry name" value="EID1-LIKE F-BOX PROTEIN 1"/>
    <property type="match status" value="1"/>
</dbReference>
<dbReference type="Proteomes" id="UP000825935">
    <property type="component" value="Chromosome 11"/>
</dbReference>
<evidence type="ECO:0000313" key="2">
    <source>
        <dbReference type="Proteomes" id="UP000825935"/>
    </source>
</evidence>
<evidence type="ECO:0008006" key="3">
    <source>
        <dbReference type="Google" id="ProtNLM"/>
    </source>
</evidence>
<organism evidence="1 2">
    <name type="scientific">Ceratopteris richardii</name>
    <name type="common">Triangle waterfern</name>
    <dbReference type="NCBI Taxonomy" id="49495"/>
    <lineage>
        <taxon>Eukaryota</taxon>
        <taxon>Viridiplantae</taxon>
        <taxon>Streptophyta</taxon>
        <taxon>Embryophyta</taxon>
        <taxon>Tracheophyta</taxon>
        <taxon>Polypodiopsida</taxon>
        <taxon>Polypodiidae</taxon>
        <taxon>Polypodiales</taxon>
        <taxon>Pteridineae</taxon>
        <taxon>Pteridaceae</taxon>
        <taxon>Parkerioideae</taxon>
        <taxon>Ceratopteris</taxon>
    </lineage>
</organism>
<sequence length="224" mass="25200">MLVLVVHQTNWNPFLLCCLSSVCKKTRAITNRILWREFCLSRAPKMVTELLVGSKDGRIDGGWQALGKLFLYCPGCFHARSDTYYPMHPVAGHFAPKTRFSCTSGRSFLIPSCRMDVLYVSDPCEHTNEPEDVGLFRGVFKGFHNSETKKLLVARGLQYEESEVCPFCKARVWSMGRSGMIPRSASTRLAAYDDNVEYLICLNGHLYGRCALLHLSDSDACENG</sequence>